<comment type="similarity">
    <text evidence="1">Belongs to the glycosyl hydrolase 38 family.</text>
</comment>
<keyword evidence="3 6" id="KW-0378">Hydrolase</keyword>
<comment type="caution">
    <text evidence="6">The sequence shown here is derived from an EMBL/GenBank/DDBJ whole genome shotgun (WGS) entry which is preliminary data.</text>
</comment>
<evidence type="ECO:0000256" key="1">
    <source>
        <dbReference type="ARBA" id="ARBA00009792"/>
    </source>
</evidence>
<dbReference type="CDD" id="cd10815">
    <property type="entry name" value="GH38N_AMII_EcMngB_like"/>
    <property type="match status" value="1"/>
</dbReference>
<dbReference type="InterPro" id="IPR011682">
    <property type="entry name" value="Glyco_hydro_38_C"/>
</dbReference>
<keyword evidence="4" id="KW-0326">Glycosidase</keyword>
<evidence type="ECO:0000256" key="4">
    <source>
        <dbReference type="ARBA" id="ARBA00023295"/>
    </source>
</evidence>
<dbReference type="PANTHER" id="PTHR46017">
    <property type="entry name" value="ALPHA-MANNOSIDASE 2C1"/>
    <property type="match status" value="1"/>
</dbReference>
<evidence type="ECO:0000256" key="3">
    <source>
        <dbReference type="ARBA" id="ARBA00022801"/>
    </source>
</evidence>
<evidence type="ECO:0000259" key="5">
    <source>
        <dbReference type="SMART" id="SM00872"/>
    </source>
</evidence>
<dbReference type="SUPFAM" id="SSF74650">
    <property type="entry name" value="Galactose mutarotase-like"/>
    <property type="match status" value="1"/>
</dbReference>
<evidence type="ECO:0000313" key="7">
    <source>
        <dbReference type="Proteomes" id="UP000596929"/>
    </source>
</evidence>
<dbReference type="Pfam" id="PF09261">
    <property type="entry name" value="Alpha-mann_mid"/>
    <property type="match status" value="1"/>
</dbReference>
<proteinExistence type="inferred from homology"/>
<dbReference type="RefSeq" id="WP_186859905.1">
    <property type="nucleotide sequence ID" value="NZ_JACOOO010000016.1"/>
</dbReference>
<accession>A0ABR7DC95</accession>
<dbReference type="EMBL" id="JACOOO010000016">
    <property type="protein sequence ID" value="MBC5629025.1"/>
    <property type="molecule type" value="Genomic_DNA"/>
</dbReference>
<feature type="domain" description="Glycoside hydrolase family 38 central" evidence="5">
    <location>
        <begin position="269"/>
        <end position="347"/>
    </location>
</feature>
<dbReference type="InterPro" id="IPR028995">
    <property type="entry name" value="Glyco_hydro_57/38_cen_sf"/>
</dbReference>
<dbReference type="InterPro" id="IPR027291">
    <property type="entry name" value="Glyco_hydro_38_N_sf"/>
</dbReference>
<dbReference type="InterPro" id="IPR037094">
    <property type="entry name" value="Glyco_hydro_38_cen_sf"/>
</dbReference>
<evidence type="ECO:0000256" key="2">
    <source>
        <dbReference type="ARBA" id="ARBA00022723"/>
    </source>
</evidence>
<dbReference type="InterPro" id="IPR015341">
    <property type="entry name" value="Glyco_hydro_38_cen"/>
</dbReference>
<dbReference type="GO" id="GO:0016787">
    <property type="term" value="F:hydrolase activity"/>
    <property type="evidence" value="ECO:0007669"/>
    <property type="project" value="UniProtKB-KW"/>
</dbReference>
<dbReference type="Gene3D" id="2.70.98.30">
    <property type="entry name" value="Golgi alpha-mannosidase II, domain 4"/>
    <property type="match status" value="1"/>
</dbReference>
<dbReference type="Gene3D" id="1.20.1270.50">
    <property type="entry name" value="Glycoside hydrolase family 38, central domain"/>
    <property type="match status" value="1"/>
</dbReference>
<organism evidence="6 7">
    <name type="scientific">Clostridium hominis</name>
    <dbReference type="NCBI Taxonomy" id="2763036"/>
    <lineage>
        <taxon>Bacteria</taxon>
        <taxon>Bacillati</taxon>
        <taxon>Bacillota</taxon>
        <taxon>Clostridia</taxon>
        <taxon>Eubacteriales</taxon>
        <taxon>Clostridiaceae</taxon>
        <taxon>Clostridium</taxon>
    </lineage>
</organism>
<protein>
    <submittedName>
        <fullName evidence="6">Glycosyl hydrolase family 38</fullName>
    </submittedName>
</protein>
<dbReference type="Pfam" id="PF07748">
    <property type="entry name" value="Glyco_hydro_38C"/>
    <property type="match status" value="1"/>
</dbReference>
<keyword evidence="2" id="KW-0479">Metal-binding</keyword>
<evidence type="ECO:0000313" key="6">
    <source>
        <dbReference type="EMBL" id="MBC5629025.1"/>
    </source>
</evidence>
<dbReference type="InterPro" id="IPR000602">
    <property type="entry name" value="Glyco_hydro_38_N"/>
</dbReference>
<dbReference type="Gene3D" id="3.20.110.10">
    <property type="entry name" value="Glycoside hydrolase 38, N terminal domain"/>
    <property type="match status" value="1"/>
</dbReference>
<dbReference type="Proteomes" id="UP000596929">
    <property type="component" value="Unassembled WGS sequence"/>
</dbReference>
<dbReference type="SUPFAM" id="SSF88688">
    <property type="entry name" value="Families 57/38 glycoside transferase middle domain"/>
    <property type="match status" value="1"/>
</dbReference>
<dbReference type="SMART" id="SM00872">
    <property type="entry name" value="Alpha-mann_mid"/>
    <property type="match status" value="1"/>
</dbReference>
<dbReference type="InterPro" id="IPR011330">
    <property type="entry name" value="Glyco_hydro/deAcase_b/a-brl"/>
</dbReference>
<name>A0ABR7DC95_9CLOT</name>
<dbReference type="PANTHER" id="PTHR46017:SF2">
    <property type="entry name" value="MANNOSYLGLYCERATE HYDROLASE"/>
    <property type="match status" value="1"/>
</dbReference>
<dbReference type="Pfam" id="PF01074">
    <property type="entry name" value="Glyco_hydro_38N"/>
    <property type="match status" value="1"/>
</dbReference>
<dbReference type="SUPFAM" id="SSF88713">
    <property type="entry name" value="Glycoside hydrolase/deacetylase"/>
    <property type="match status" value="1"/>
</dbReference>
<gene>
    <name evidence="6" type="ORF">H8S20_08980</name>
</gene>
<sequence length="870" mass="100602">MKRIHVYSHTHWDCEWYFTSNESIIQLIYHMDEVIDALENEVIENYLLDGQLSILEDYLRFAPSNFDRVSKLVQAGKLIIGPWYTQTDELVIDGESIVRNLLYGIKSANKLGGHMKVGYLPDSFGQTKDLPKILNGFDIKRSIFWRGVAKDICKNREFKWNSEDGSSLLVYNIKNGYFYGGNLIYNDDIDAVEETILDGSATENILLPVGGDQRYVDFNLKERIKYYQDRTKNKFEYVESTCEKFFEELEKEEDLLEVEGEFISPSNSKIHRSIYSSRYDLKYLNDKIERKLIHQLEPLMVIAQNMGLDPKTEMLEEIWKKLLMNHAHDSACGCNSDKTNRSILSRLIEADQLAYSAYDYIVRKISESLENKEENNLILFNTLSVSRNENVKVVLTTKTKSFEIRDENGNLINYQVLGKVREYAGSIKKDESLYDENLYYYVWDIIIQCNLSPLSIEVLKVNEIDEDMLEDKINTYEIEDNFYKVSFVNGKINITDKFRNKTLENCLYIEESGDDGDTYDYSPPEKDIRYNLTFEEAVCESTVGELYKELRLSGIFTVPSNLEDRENGVINTEIPYELKISLCDKAVVECHLEIDNKAYDHRMRVVFKSDVISEESLTDTPFGTIRRDNIPAHIDDWRELGWREEPSPIYPMLHFVGIEDEKSSAVMLAKGIKEYEVLDNSKIALTLFRGVGFLGKPDLIRRPGVASGNEFRYIETPDSQLIQKMKFKFAIVLDNNINIAKINKLWKSYSVSVPNYQVQEINRFTNTLKYFVMHPLKEKLNKVEGIVDSDNLKDIVVTSIMPIDKKSYSIRLLNCNDSIESAGEITVNNGSSYQWINMNNRELSEKVAIDGAIDIGRFNKGEVKTLKINI</sequence>
<keyword evidence="7" id="KW-1185">Reference proteome</keyword>
<dbReference type="InterPro" id="IPR011013">
    <property type="entry name" value="Gal_mutarotase_sf_dom"/>
</dbReference>
<reference evidence="6 7" key="1">
    <citation type="submission" date="2020-08" db="EMBL/GenBank/DDBJ databases">
        <title>Genome public.</title>
        <authorList>
            <person name="Liu C."/>
            <person name="Sun Q."/>
        </authorList>
    </citation>
    <scope>NUCLEOTIDE SEQUENCE [LARGE SCALE GENOMIC DNA]</scope>
    <source>
        <strain evidence="6 7">NSJ-6</strain>
    </source>
</reference>